<reference evidence="2" key="1">
    <citation type="journal article" date="2019" name="Int. J. Syst. Evol. Microbiol.">
        <title>The Global Catalogue of Microorganisms (GCM) 10K type strain sequencing project: providing services to taxonomists for standard genome sequencing and annotation.</title>
        <authorList>
            <consortium name="The Broad Institute Genomics Platform"/>
            <consortium name="The Broad Institute Genome Sequencing Center for Infectious Disease"/>
            <person name="Wu L."/>
            <person name="Ma J."/>
        </authorList>
    </citation>
    <scope>NUCLEOTIDE SEQUENCE [LARGE SCALE GENOMIC DNA]</scope>
    <source>
        <strain evidence="2">JCM 13002</strain>
    </source>
</reference>
<dbReference type="Proteomes" id="UP001499987">
    <property type="component" value="Unassembled WGS sequence"/>
</dbReference>
<organism evidence="1 2">
    <name type="scientific">Kitasatospora arboriphila</name>
    <dbReference type="NCBI Taxonomy" id="258052"/>
    <lineage>
        <taxon>Bacteria</taxon>
        <taxon>Bacillati</taxon>
        <taxon>Actinomycetota</taxon>
        <taxon>Actinomycetes</taxon>
        <taxon>Kitasatosporales</taxon>
        <taxon>Streptomycetaceae</taxon>
        <taxon>Kitasatospora</taxon>
    </lineage>
</organism>
<protein>
    <submittedName>
        <fullName evidence="1">Uncharacterized protein</fullName>
    </submittedName>
</protein>
<keyword evidence="2" id="KW-1185">Reference proteome</keyword>
<accession>A0ABP4E2H8</accession>
<name>A0ABP4E2H8_9ACTN</name>
<dbReference type="EMBL" id="BAAALD010000032">
    <property type="protein sequence ID" value="GAA1088960.1"/>
    <property type="molecule type" value="Genomic_DNA"/>
</dbReference>
<gene>
    <name evidence="1" type="ORF">GCM10009663_35800</name>
</gene>
<sequence length="40" mass="4347">MEPVRLFIGDDGIEIGVDVAAAGREDLRFLAEALLRAEFA</sequence>
<dbReference type="RefSeq" id="WP_344624625.1">
    <property type="nucleotide sequence ID" value="NZ_BAAALD010000032.1"/>
</dbReference>
<comment type="caution">
    <text evidence="1">The sequence shown here is derived from an EMBL/GenBank/DDBJ whole genome shotgun (WGS) entry which is preliminary data.</text>
</comment>
<evidence type="ECO:0000313" key="1">
    <source>
        <dbReference type="EMBL" id="GAA1088960.1"/>
    </source>
</evidence>
<evidence type="ECO:0000313" key="2">
    <source>
        <dbReference type="Proteomes" id="UP001499987"/>
    </source>
</evidence>
<proteinExistence type="predicted"/>